<dbReference type="Proteomes" id="UP001164653">
    <property type="component" value="Chromosome"/>
</dbReference>
<keyword evidence="4" id="KW-1185">Reference proteome</keyword>
<reference evidence="3" key="1">
    <citation type="submission" date="2022-11" db="EMBL/GenBank/DDBJ databases">
        <title>Dyadobacter pollutisoli sp. nov., isolated from plastic dumped soil.</title>
        <authorList>
            <person name="Kim J.M."/>
            <person name="Kim K.R."/>
            <person name="Lee J.K."/>
            <person name="Hao L."/>
            <person name="Jeon C.O."/>
        </authorList>
    </citation>
    <scope>NUCLEOTIDE SEQUENCE</scope>
    <source>
        <strain evidence="3">U1</strain>
    </source>
</reference>
<feature type="chain" id="PRO_5039375892" evidence="2">
    <location>
        <begin position="30"/>
        <end position="166"/>
    </location>
</feature>
<dbReference type="AlphaFoldDB" id="A0A9E8SNA8"/>
<keyword evidence="2" id="KW-0732">Signal</keyword>
<name>A0A9E8SNA8_9BACT</name>
<feature type="signal peptide" evidence="2">
    <location>
        <begin position="1"/>
        <end position="29"/>
    </location>
</feature>
<evidence type="ECO:0000256" key="2">
    <source>
        <dbReference type="SAM" id="SignalP"/>
    </source>
</evidence>
<accession>A0A9E8SNA8</accession>
<protein>
    <submittedName>
        <fullName evidence="3">Uncharacterized protein</fullName>
    </submittedName>
</protein>
<dbReference type="PROSITE" id="PS51257">
    <property type="entry name" value="PROKAR_LIPOPROTEIN"/>
    <property type="match status" value="1"/>
</dbReference>
<sequence length="166" mass="18011">MKNIKTIAKGLFLLATATFLLFACSDKDAAPLGDPKELLVQTNAEEFARLIAAREKHEGSIFEIKALKREGNILKVTVEGPGGVDNYKVVWSGILLESYPMQTGIVVAYSRLGEVQHEAIMTHELTIDLQELFGPNIDPKDVTVNVSNGSQPIDSSIDPNGTVSSK</sequence>
<dbReference type="RefSeq" id="WP_244818780.1">
    <property type="nucleotide sequence ID" value="NZ_CP112998.1"/>
</dbReference>
<proteinExistence type="predicted"/>
<dbReference type="KEGG" id="dpf:ON006_09145"/>
<gene>
    <name evidence="3" type="ORF">ON006_09145</name>
</gene>
<evidence type="ECO:0000313" key="4">
    <source>
        <dbReference type="Proteomes" id="UP001164653"/>
    </source>
</evidence>
<feature type="region of interest" description="Disordered" evidence="1">
    <location>
        <begin position="147"/>
        <end position="166"/>
    </location>
</feature>
<organism evidence="3 4">
    <name type="scientific">Dyadobacter pollutisoli</name>
    <dbReference type="NCBI Taxonomy" id="2910158"/>
    <lineage>
        <taxon>Bacteria</taxon>
        <taxon>Pseudomonadati</taxon>
        <taxon>Bacteroidota</taxon>
        <taxon>Cytophagia</taxon>
        <taxon>Cytophagales</taxon>
        <taxon>Spirosomataceae</taxon>
        <taxon>Dyadobacter</taxon>
    </lineage>
</organism>
<evidence type="ECO:0000256" key="1">
    <source>
        <dbReference type="SAM" id="MobiDB-lite"/>
    </source>
</evidence>
<dbReference type="EMBL" id="CP112998">
    <property type="protein sequence ID" value="WAC14114.1"/>
    <property type="molecule type" value="Genomic_DNA"/>
</dbReference>
<evidence type="ECO:0000313" key="3">
    <source>
        <dbReference type="EMBL" id="WAC14114.1"/>
    </source>
</evidence>